<organism evidence="1">
    <name type="scientific">Solanum lycopersicum</name>
    <name type="common">Tomato</name>
    <name type="synonym">Lycopersicon esculentum</name>
    <dbReference type="NCBI Taxonomy" id="4081"/>
    <lineage>
        <taxon>Eukaryota</taxon>
        <taxon>Viridiplantae</taxon>
        <taxon>Streptophyta</taxon>
        <taxon>Embryophyta</taxon>
        <taxon>Tracheophyta</taxon>
        <taxon>Spermatophyta</taxon>
        <taxon>Magnoliopsida</taxon>
        <taxon>eudicotyledons</taxon>
        <taxon>Gunneridae</taxon>
        <taxon>Pentapetalae</taxon>
        <taxon>asterids</taxon>
        <taxon>lamiids</taxon>
        <taxon>Solanales</taxon>
        <taxon>Solanaceae</taxon>
        <taxon>Solanoideae</taxon>
        <taxon>Solaneae</taxon>
        <taxon>Solanum</taxon>
        <taxon>Solanum subgen. Lycopersicon</taxon>
    </lineage>
</organism>
<reference evidence="1" key="2">
    <citation type="submission" date="2019-01" db="UniProtKB">
        <authorList>
            <consortium name="EnsemblPlants"/>
        </authorList>
    </citation>
    <scope>IDENTIFICATION</scope>
    <source>
        <strain evidence="1">cv. Heinz 1706</strain>
    </source>
</reference>
<accession>A0A3Q7GTF3</accession>
<dbReference type="Proteomes" id="UP000004994">
    <property type="component" value="Chromosome 6"/>
</dbReference>
<dbReference type="InParanoid" id="A0A3Q7GTF3"/>
<evidence type="ECO:0000313" key="2">
    <source>
        <dbReference type="Proteomes" id="UP000004994"/>
    </source>
</evidence>
<evidence type="ECO:0000313" key="1">
    <source>
        <dbReference type="EnsemblPlants" id="Solyc06g051905.1.1"/>
    </source>
</evidence>
<dbReference type="EnsemblPlants" id="Solyc06g051905.1.1">
    <property type="protein sequence ID" value="Solyc06g051905.1.1"/>
    <property type="gene ID" value="Solyc06g051905.1"/>
</dbReference>
<name>A0A3Q7GTF3_SOLLC</name>
<reference evidence="1" key="1">
    <citation type="journal article" date="2012" name="Nature">
        <title>The tomato genome sequence provides insights into fleshy fruit evolution.</title>
        <authorList>
            <consortium name="Tomato Genome Consortium"/>
        </authorList>
    </citation>
    <scope>NUCLEOTIDE SEQUENCE [LARGE SCALE GENOMIC DNA]</scope>
    <source>
        <strain evidence="1">cv. Heinz 1706</strain>
    </source>
</reference>
<dbReference type="Gramene" id="Solyc06g051905.1.1">
    <property type="protein sequence ID" value="Solyc06g051905.1.1"/>
    <property type="gene ID" value="Solyc06g051905.1"/>
</dbReference>
<dbReference type="AlphaFoldDB" id="A0A3Q7GTF3"/>
<sequence>MVFEYASPCSPVVDANLTYYMDLSGFWSRKKSILLFSHSYKGTLCNLGSVEQVCHTVLGDMHLPCDKIGANLQKSKANVNLALPNFHC</sequence>
<protein>
    <submittedName>
        <fullName evidence="1">Uncharacterized protein</fullName>
    </submittedName>
</protein>
<proteinExistence type="predicted"/>
<keyword evidence="2" id="KW-1185">Reference proteome</keyword>